<dbReference type="RefSeq" id="WP_276304061.1">
    <property type="nucleotide sequence ID" value="NZ_CP119992.1"/>
</dbReference>
<evidence type="ECO:0000313" key="3">
    <source>
        <dbReference type="Proteomes" id="UP001596547"/>
    </source>
</evidence>
<dbReference type="GeneID" id="79316678"/>
<dbReference type="EMBL" id="JBHTBF010000002">
    <property type="protein sequence ID" value="MFC7316676.1"/>
    <property type="molecule type" value="Genomic_DNA"/>
</dbReference>
<feature type="region of interest" description="Disordered" evidence="1">
    <location>
        <begin position="44"/>
        <end position="63"/>
    </location>
</feature>
<name>A0ABD6A8Y8_9EURY</name>
<protein>
    <recommendedName>
        <fullName evidence="4">DUF35 domain-containing protein</fullName>
    </recommendedName>
</protein>
<evidence type="ECO:0000256" key="1">
    <source>
        <dbReference type="SAM" id="MobiDB-lite"/>
    </source>
</evidence>
<proteinExistence type="predicted"/>
<organism evidence="2 3">
    <name type="scientific">Halomarina halobia</name>
    <dbReference type="NCBI Taxonomy" id="3033386"/>
    <lineage>
        <taxon>Archaea</taxon>
        <taxon>Methanobacteriati</taxon>
        <taxon>Methanobacteriota</taxon>
        <taxon>Stenosarchaea group</taxon>
        <taxon>Halobacteria</taxon>
        <taxon>Halobacteriales</taxon>
        <taxon>Natronomonadaceae</taxon>
        <taxon>Halomarina</taxon>
    </lineage>
</organism>
<comment type="caution">
    <text evidence="2">The sequence shown here is derived from an EMBL/GenBank/DDBJ whole genome shotgun (WGS) entry which is preliminary data.</text>
</comment>
<evidence type="ECO:0000313" key="2">
    <source>
        <dbReference type="EMBL" id="MFC7316676.1"/>
    </source>
</evidence>
<dbReference type="AlphaFoldDB" id="A0ABD6A8Y8"/>
<evidence type="ECO:0008006" key="4">
    <source>
        <dbReference type="Google" id="ProtNLM"/>
    </source>
</evidence>
<keyword evidence="3" id="KW-1185">Reference proteome</keyword>
<dbReference type="Proteomes" id="UP001596547">
    <property type="component" value="Unassembled WGS sequence"/>
</dbReference>
<accession>A0ABD6A8Y8</accession>
<gene>
    <name evidence="2" type="ORF">ACFQPE_07680</name>
</gene>
<reference evidence="2 3" key="1">
    <citation type="journal article" date="2019" name="Int. J. Syst. Evol. Microbiol.">
        <title>The Global Catalogue of Microorganisms (GCM) 10K type strain sequencing project: providing services to taxonomists for standard genome sequencing and annotation.</title>
        <authorList>
            <consortium name="The Broad Institute Genomics Platform"/>
            <consortium name="The Broad Institute Genome Sequencing Center for Infectious Disease"/>
            <person name="Wu L."/>
            <person name="Ma J."/>
        </authorList>
    </citation>
    <scope>NUCLEOTIDE SEQUENCE [LARGE SCALE GENOMIC DNA]</scope>
    <source>
        <strain evidence="2 3">PSR21</strain>
    </source>
</reference>
<sequence>MGIFRELGRQVEQLKASATAAAEGSGDHRCAACDARFEGQRERCPECGSADVEPTGTGAGAGE</sequence>